<evidence type="ECO:0000256" key="6">
    <source>
        <dbReference type="ARBA" id="ARBA00023295"/>
    </source>
</evidence>
<keyword evidence="7" id="KW-0961">Cell wall biogenesis/degradation</keyword>
<dbReference type="InterPro" id="IPR011050">
    <property type="entry name" value="Pectin_lyase_fold/virulence"/>
</dbReference>
<evidence type="ECO:0008006" key="13">
    <source>
        <dbReference type="Google" id="ProtNLM"/>
    </source>
</evidence>
<evidence type="ECO:0000256" key="8">
    <source>
        <dbReference type="PROSITE-ProRule" id="PRU10052"/>
    </source>
</evidence>
<dbReference type="GO" id="GO:0005975">
    <property type="term" value="P:carbohydrate metabolic process"/>
    <property type="evidence" value="ECO:0007669"/>
    <property type="project" value="InterPro"/>
</dbReference>
<name>A0AAW1Y2T4_RUBAR</name>
<evidence type="ECO:0000256" key="9">
    <source>
        <dbReference type="RuleBase" id="RU361169"/>
    </source>
</evidence>
<evidence type="ECO:0000256" key="2">
    <source>
        <dbReference type="ARBA" id="ARBA00008834"/>
    </source>
</evidence>
<comment type="caution">
    <text evidence="11">The sequence shown here is derived from an EMBL/GenBank/DDBJ whole genome shotgun (WGS) entry which is preliminary data.</text>
</comment>
<dbReference type="SUPFAM" id="SSF51126">
    <property type="entry name" value="Pectin lyase-like"/>
    <property type="match status" value="1"/>
</dbReference>
<dbReference type="InterPro" id="IPR006626">
    <property type="entry name" value="PbH1"/>
</dbReference>
<dbReference type="PANTHER" id="PTHR31375">
    <property type="match status" value="1"/>
</dbReference>
<dbReference type="InterPro" id="IPR000743">
    <property type="entry name" value="Glyco_hydro_28"/>
</dbReference>
<evidence type="ECO:0000256" key="7">
    <source>
        <dbReference type="ARBA" id="ARBA00023316"/>
    </source>
</evidence>
<dbReference type="Proteomes" id="UP001457282">
    <property type="component" value="Unassembled WGS sequence"/>
</dbReference>
<comment type="similarity">
    <text evidence="2 9">Belongs to the glycosyl hydrolase 28 family.</text>
</comment>
<keyword evidence="12" id="KW-1185">Reference proteome</keyword>
<keyword evidence="6 9" id="KW-0326">Glycosidase</keyword>
<dbReference type="PROSITE" id="PS00502">
    <property type="entry name" value="POLYGALACTURONASE"/>
    <property type="match status" value="1"/>
</dbReference>
<keyword evidence="4" id="KW-0964">Secreted</keyword>
<dbReference type="EMBL" id="JBEDUW010000002">
    <property type="protein sequence ID" value="KAK9942315.1"/>
    <property type="molecule type" value="Genomic_DNA"/>
</dbReference>
<evidence type="ECO:0000256" key="3">
    <source>
        <dbReference type="ARBA" id="ARBA00022512"/>
    </source>
</evidence>
<reference evidence="11 12" key="1">
    <citation type="journal article" date="2023" name="G3 (Bethesda)">
        <title>A chromosome-length genome assembly and annotation of blackberry (Rubus argutus, cv. 'Hillquist').</title>
        <authorList>
            <person name="Bruna T."/>
            <person name="Aryal R."/>
            <person name="Dudchenko O."/>
            <person name="Sargent D.J."/>
            <person name="Mead D."/>
            <person name="Buti M."/>
            <person name="Cavallini A."/>
            <person name="Hytonen T."/>
            <person name="Andres J."/>
            <person name="Pham M."/>
            <person name="Weisz D."/>
            <person name="Mascagni F."/>
            <person name="Usai G."/>
            <person name="Natali L."/>
            <person name="Bassil N."/>
            <person name="Fernandez G.E."/>
            <person name="Lomsadze A."/>
            <person name="Armour M."/>
            <person name="Olukolu B."/>
            <person name="Poorten T."/>
            <person name="Britton C."/>
            <person name="Davik J."/>
            <person name="Ashrafi H."/>
            <person name="Aiden E.L."/>
            <person name="Borodovsky M."/>
            <person name="Worthington M."/>
        </authorList>
    </citation>
    <scope>NUCLEOTIDE SEQUENCE [LARGE SCALE GENOMIC DNA]</scope>
    <source>
        <strain evidence="11">PI 553951</strain>
    </source>
</reference>
<keyword evidence="3" id="KW-0134">Cell wall</keyword>
<dbReference type="GO" id="GO:0004650">
    <property type="term" value="F:polygalacturonase activity"/>
    <property type="evidence" value="ECO:0007669"/>
    <property type="project" value="InterPro"/>
</dbReference>
<feature type="signal peptide" evidence="10">
    <location>
        <begin position="1"/>
        <end position="28"/>
    </location>
</feature>
<comment type="subcellular location">
    <subcellularLocation>
        <location evidence="1">Secreted</location>
        <location evidence="1">Cell wall</location>
    </subcellularLocation>
</comment>
<gene>
    <name evidence="11" type="ORF">M0R45_007987</name>
</gene>
<proteinExistence type="inferred from homology"/>
<evidence type="ECO:0000256" key="10">
    <source>
        <dbReference type="SAM" id="SignalP"/>
    </source>
</evidence>
<dbReference type="SMART" id="SM00710">
    <property type="entry name" value="PbH1"/>
    <property type="match status" value="5"/>
</dbReference>
<feature type="chain" id="PRO_5044025049" description="Polygalacturonase" evidence="10">
    <location>
        <begin position="29"/>
        <end position="411"/>
    </location>
</feature>
<organism evidence="11 12">
    <name type="scientific">Rubus argutus</name>
    <name type="common">Southern blackberry</name>
    <dbReference type="NCBI Taxonomy" id="59490"/>
    <lineage>
        <taxon>Eukaryota</taxon>
        <taxon>Viridiplantae</taxon>
        <taxon>Streptophyta</taxon>
        <taxon>Embryophyta</taxon>
        <taxon>Tracheophyta</taxon>
        <taxon>Spermatophyta</taxon>
        <taxon>Magnoliopsida</taxon>
        <taxon>eudicotyledons</taxon>
        <taxon>Gunneridae</taxon>
        <taxon>Pentapetalae</taxon>
        <taxon>rosids</taxon>
        <taxon>fabids</taxon>
        <taxon>Rosales</taxon>
        <taxon>Rosaceae</taxon>
        <taxon>Rosoideae</taxon>
        <taxon>Rosoideae incertae sedis</taxon>
        <taxon>Rubus</taxon>
    </lineage>
</organism>
<dbReference type="GO" id="GO:0071555">
    <property type="term" value="P:cell wall organization"/>
    <property type="evidence" value="ECO:0007669"/>
    <property type="project" value="UniProtKB-KW"/>
</dbReference>
<evidence type="ECO:0000256" key="1">
    <source>
        <dbReference type="ARBA" id="ARBA00004191"/>
    </source>
</evidence>
<evidence type="ECO:0000256" key="4">
    <source>
        <dbReference type="ARBA" id="ARBA00022525"/>
    </source>
</evidence>
<dbReference type="InterPro" id="IPR012334">
    <property type="entry name" value="Pectin_lyas_fold"/>
</dbReference>
<keyword evidence="5 9" id="KW-0378">Hydrolase</keyword>
<dbReference type="AlphaFoldDB" id="A0AAW1Y2T4"/>
<evidence type="ECO:0000256" key="5">
    <source>
        <dbReference type="ARBA" id="ARBA00022801"/>
    </source>
</evidence>
<accession>A0AAW1Y2T4</accession>
<evidence type="ECO:0000313" key="11">
    <source>
        <dbReference type="EMBL" id="KAK9942315.1"/>
    </source>
</evidence>
<dbReference type="Pfam" id="PF00295">
    <property type="entry name" value="Glyco_hydro_28"/>
    <property type="match status" value="1"/>
</dbReference>
<feature type="active site" evidence="8">
    <location>
        <position position="257"/>
    </location>
</feature>
<evidence type="ECO:0000313" key="12">
    <source>
        <dbReference type="Proteomes" id="UP001457282"/>
    </source>
</evidence>
<keyword evidence="10" id="KW-0732">Signal</keyword>
<dbReference type="Gene3D" id="2.160.20.10">
    <property type="entry name" value="Single-stranded right-handed beta-helix, Pectin lyase-like"/>
    <property type="match status" value="1"/>
</dbReference>
<protein>
    <recommendedName>
        <fullName evidence="13">Polygalacturonase</fullName>
    </recommendedName>
</protein>
<sequence length="411" mass="43093">MVMYMATLHSVSFLFVIATSSILGIGYCQDSSYNVLDFGATGDGNADDSQAFVAAFRKACRTPGTIQTVNFPPGKAFSLKPLTLEGPCKANNLQVQVDGNVAAPATVGEWRGCEAGCLLCFQNVNGLILKGAGLIDGKGSSWWSSKSNLINTTHEEDGCAPPALLHFHKCDNLNLHGIASKDSPRGHVVIHGCTGVRISNIHITAPEDSPNTDGIDIAFSSQLDIRNSFIGTGDDCIAIKGGSSFINISNVACGPGHGISVGSLGEKGAEDRVQQVHVQGCTFTKTQNAARIKTWMGGAGYARSIFFNQITLIESGNPIIIDQKYCDGGNHCPPAAGAVKVSDVSFRGFHGTSAVEQAITLDCSDLGCTNIVMDRVNITSAVPGKPLRALCNNANGKSGFTAPDVPCLAKK</sequence>